<dbReference type="InterPro" id="IPR003604">
    <property type="entry name" value="Matrin/U1-like-C_Znf_C2H2"/>
</dbReference>
<evidence type="ECO:0000256" key="2">
    <source>
        <dbReference type="SAM" id="MobiDB-lite"/>
    </source>
</evidence>
<feature type="compositionally biased region" description="Basic and acidic residues" evidence="2">
    <location>
        <begin position="181"/>
        <end position="201"/>
    </location>
</feature>
<dbReference type="GO" id="GO:0045893">
    <property type="term" value="P:positive regulation of DNA-templated transcription"/>
    <property type="evidence" value="ECO:0007669"/>
    <property type="project" value="TreeGrafter"/>
</dbReference>
<feature type="region of interest" description="Disordered" evidence="2">
    <location>
        <begin position="1876"/>
        <end position="1907"/>
    </location>
</feature>
<sequence>MAGSPLRIWSASTELRPDPTPSGLDGLYDIKRDEMDDGLIYRIPLQRSSNVQGKYPIHDDQTQGYLDMIPSGDSYKRRPDYGLPGFSHRQEGRRSSEHGADKLKKIPYPHSRSDDRGRDPKRSRLEHRSRSKDHHSREQRSRSPERHRSYRARSSDRRRSITPPRNPSNSHAQEHFPYSKSKNDEFRELEIARRRKEQEERIRAEMLPPPQRELSNRTYGLSEHFDKSMLGIQQSPSSSYVLHRPDEAPQMPKKSILKKRTEPGLEPSTAMQFDEYRGATVKESPEQQKNYVPPQSFTRLPQHTSSYAETEQFPFMRDTRDIHQITEQGGVPGLSNASFLFERDAPVKIGTKSNLERSDIQDRVSDFLLPHERAGQDGRGFCRILGLLEESENGNLEERRKHNFPDIEDEERFLYGEDEEEKAEGGKHRGALANRNLLPVRQTSLPEGGSSLASAKPEKEYEKIHDLLKTIGLDIGVTEISKLAARTEERLHGKKPVTRSPEHPLGSLKTASWEKRRSRNEAKSPEPHTQTRARSHKLESISGSVVREGKDQFNRETVVTAREPEKARCSAVIPTVHKPGLLPIPSQNYAIPPYGQYPAPPVNYPQNASVPSYNQYDPYVSLPASNWPMYPPPQVTEPYAQQPKNRMFVVMQPPKVTRPNLRVIETVNDPEDIADHKQKNSVLVQVQTTPTLTQVPIASSNRMVLMPDFAEEEKRKSEQKQKVLEEKAKLLKEKEARAKRLDYLGNELQKLRKQQGELLRKKRREKDGHKDPLLLENGKLQEDIVRQMSLVRQQVEETVKKLSELEKVAQILGVVIQDQSSKSSDKHKGDILEKVLLKEEKSASSKEISTRKGSLEELDAKTRKLRENLPESRDVYEYYDTGNHWCKNCNTICGTLFDFFTHMHNKRHRQTLDPYDRPWSAKMASEDKNDSVKRTEKITMPAKGSEFLMPVTGFYCQLCEEFYGDQICAEDHVKSRGHNDKYKGYLNENPVYEQRRNLDRQAGLVVITETERRRQAGLKRKLDEEKEIQKRKRLEESDERKAKLIRLAKEEGANVTELEEERSDRSSSHKIDLSIKPGIKLMLKKDEVEDKKDEEQGSPFGKFSWKKPEKEEEKISTVGIKEESVEGSKEKDDGKGQAGKSTSKLIEIKLSGKTLIAHTSPWVPFTSVSTTTQAKIRPNLPVANVPLRKAGGSSVNKPAPLDTFLSIRSSGASNKPLPVVKAGVLLAPDVISRAFGGEEVTLKGSILDVHKEPDHLAEEPAPGVSEGEQTILAVPVRPPPPPAMSLTDSSKKSEKPKTCLAAANAKDLYGIYYSSSGKTPVDKLGNSAQSARLVSGTLKSIAGQVKNKDGKLEELICSENATTAVPKPTTEGKISEIETDEHVERRGISGPQAMRPREDYDFSTAATELQNKAGKVTGHRKTSAGKVMINTAEQSDEVGKLEISKLPSEKLEGEEMNALVSECTEEHPPQDDHVGINSGKVPQDVELQISILDDAEQSQQSDISNTVEQAKDVEIDAVVSNVSEQPQQCHDLISSSALKMNDIAIVSSVFTGAGDRSVHSALAIGGGDVDNAYRLDNVENDDLNFSNLTEQFQEQIHELASIAERHLEVCNAPKSNRDMELDSHALDNNANQPAQCDIDLKVSEPLNEVKDVQVDVHQYDTDVTISEPVDEVKDVQVDVHQYDADANMSEPVDEIEDVQVDVHHCDSDLNVSEPIHEVKDVQLDVHQYDTDLIVSEQVDEVKDIKVDAFISDNTTEQYDVGFSIISPVNEVRDVEINTSILVGIMEQQQFSAVEPARGEETGGGKMGQIGNNEMSNLLQSDLCDNHVKGGPISNREEVELTDTLQIKLFTSELSACCKKKQDIDASALLQAEQFGTQQGIPKPTESCREMNSSQQTKQHENREGNVAVSQLQDHGSSFCEPEDLSECEKVDISNQTRHSDSQISTSNVKIATSVAEARKQSPQLQSAERNTSDMAQKESKSSVCQLTKVVGSGKTDTREECKSSGSSRTSSRRAAQVGKAAMSSQTTAKTNEKRESDESVNVQAKQPRRRSARNLRSTK</sequence>
<dbReference type="PANTHER" id="PTHR15577:SF2">
    <property type="entry name" value="ZINC FINGER PROTEIN 318"/>
    <property type="match status" value="1"/>
</dbReference>
<feature type="region of interest" description="Disordered" evidence="2">
    <location>
        <begin position="1088"/>
        <end position="1141"/>
    </location>
</feature>
<feature type="region of interest" description="Disordered" evidence="2">
    <location>
        <begin position="1"/>
        <end position="29"/>
    </location>
</feature>
<keyword evidence="1" id="KW-0175">Coiled coil</keyword>
<feature type="compositionally biased region" description="Basic and acidic residues" evidence="2">
    <location>
        <begin position="111"/>
        <end position="128"/>
    </location>
</feature>
<evidence type="ECO:0000313" key="5">
    <source>
        <dbReference type="Proteomes" id="UP000287033"/>
    </source>
</evidence>
<evidence type="ECO:0000313" key="4">
    <source>
        <dbReference type="EMBL" id="GCC37374.1"/>
    </source>
</evidence>
<dbReference type="STRING" id="137246.A0A401T429"/>
<evidence type="ECO:0000259" key="3">
    <source>
        <dbReference type="SMART" id="SM00451"/>
    </source>
</evidence>
<feature type="coiled-coil region" evidence="1">
    <location>
        <begin position="713"/>
        <end position="741"/>
    </location>
</feature>
<feature type="compositionally biased region" description="Low complexity" evidence="2">
    <location>
        <begin position="2003"/>
        <end position="2013"/>
    </location>
</feature>
<feature type="compositionally biased region" description="Basic residues" evidence="2">
    <location>
        <begin position="2046"/>
        <end position="2059"/>
    </location>
</feature>
<dbReference type="OrthoDB" id="9909793at2759"/>
<feature type="compositionally biased region" description="Basic and acidic residues" evidence="2">
    <location>
        <begin position="1106"/>
        <end position="1135"/>
    </location>
</feature>
<feature type="compositionally biased region" description="Basic and acidic residues" evidence="2">
    <location>
        <begin position="135"/>
        <end position="159"/>
    </location>
</feature>
<dbReference type="GO" id="GO:0005654">
    <property type="term" value="C:nucleoplasm"/>
    <property type="evidence" value="ECO:0007669"/>
    <property type="project" value="TreeGrafter"/>
</dbReference>
<name>A0A401T429_CHIPU</name>
<evidence type="ECO:0000256" key="1">
    <source>
        <dbReference type="SAM" id="Coils"/>
    </source>
</evidence>
<feature type="region of interest" description="Disordered" evidence="2">
    <location>
        <begin position="45"/>
        <end position="201"/>
    </location>
</feature>
<feature type="domain" description="U1-type" evidence="3">
    <location>
        <begin position="881"/>
        <end position="915"/>
    </location>
</feature>
<dbReference type="GO" id="GO:0008270">
    <property type="term" value="F:zinc ion binding"/>
    <property type="evidence" value="ECO:0007669"/>
    <property type="project" value="InterPro"/>
</dbReference>
<feature type="region of interest" description="Disordered" evidence="2">
    <location>
        <begin position="1954"/>
        <end position="2059"/>
    </location>
</feature>
<feature type="region of interest" description="Disordered" evidence="2">
    <location>
        <begin position="1275"/>
        <end position="1296"/>
    </location>
</feature>
<feature type="domain" description="U1-type" evidence="3">
    <location>
        <begin position="951"/>
        <end position="985"/>
    </location>
</feature>
<feature type="region of interest" description="Disordered" evidence="2">
    <location>
        <begin position="491"/>
        <end position="549"/>
    </location>
</feature>
<protein>
    <recommendedName>
        <fullName evidence="3">U1-type domain-containing protein</fullName>
    </recommendedName>
</protein>
<feature type="compositionally biased region" description="Basic and acidic residues" evidence="2">
    <location>
        <begin position="512"/>
        <end position="526"/>
    </location>
</feature>
<gene>
    <name evidence="4" type="ORF">chiPu_0015878</name>
</gene>
<comment type="caution">
    <text evidence="4">The sequence shown here is derived from an EMBL/GenBank/DDBJ whole genome shotgun (WGS) entry which is preliminary data.</text>
</comment>
<feature type="compositionally biased region" description="Polar residues" evidence="2">
    <location>
        <begin position="1960"/>
        <end position="1974"/>
    </location>
</feature>
<dbReference type="GO" id="GO:0003676">
    <property type="term" value="F:nucleic acid binding"/>
    <property type="evidence" value="ECO:0007669"/>
    <property type="project" value="InterPro"/>
</dbReference>
<organism evidence="4 5">
    <name type="scientific">Chiloscyllium punctatum</name>
    <name type="common">Brownbanded bambooshark</name>
    <name type="synonym">Hemiscyllium punctatum</name>
    <dbReference type="NCBI Taxonomy" id="137246"/>
    <lineage>
        <taxon>Eukaryota</taxon>
        <taxon>Metazoa</taxon>
        <taxon>Chordata</taxon>
        <taxon>Craniata</taxon>
        <taxon>Vertebrata</taxon>
        <taxon>Chondrichthyes</taxon>
        <taxon>Elasmobranchii</taxon>
        <taxon>Galeomorphii</taxon>
        <taxon>Galeoidea</taxon>
        <taxon>Orectolobiformes</taxon>
        <taxon>Hemiscylliidae</taxon>
        <taxon>Chiloscyllium</taxon>
    </lineage>
</organism>
<proteinExistence type="predicted"/>
<accession>A0A401T429</accession>
<dbReference type="PANTHER" id="PTHR15577">
    <property type="entry name" value="ZINC FINGER CONTAINING PROTEIN"/>
    <property type="match status" value="1"/>
</dbReference>
<dbReference type="InterPro" id="IPR055309">
    <property type="entry name" value="Znf318-like"/>
</dbReference>
<dbReference type="Proteomes" id="UP000287033">
    <property type="component" value="Unassembled WGS sequence"/>
</dbReference>
<dbReference type="OMA" id="NENPVYE"/>
<dbReference type="EMBL" id="BEZZ01000988">
    <property type="protein sequence ID" value="GCC37374.1"/>
    <property type="molecule type" value="Genomic_DNA"/>
</dbReference>
<feature type="region of interest" description="Disordered" evidence="2">
    <location>
        <begin position="418"/>
        <end position="458"/>
    </location>
</feature>
<reference evidence="4 5" key="1">
    <citation type="journal article" date="2018" name="Nat. Ecol. Evol.">
        <title>Shark genomes provide insights into elasmobranch evolution and the origin of vertebrates.</title>
        <authorList>
            <person name="Hara Y"/>
            <person name="Yamaguchi K"/>
            <person name="Onimaru K"/>
            <person name="Kadota M"/>
            <person name="Koyanagi M"/>
            <person name="Keeley SD"/>
            <person name="Tatsumi K"/>
            <person name="Tanaka K"/>
            <person name="Motone F"/>
            <person name="Kageyama Y"/>
            <person name="Nozu R"/>
            <person name="Adachi N"/>
            <person name="Nishimura O"/>
            <person name="Nakagawa R"/>
            <person name="Tanegashima C"/>
            <person name="Kiyatake I"/>
            <person name="Matsumoto R"/>
            <person name="Murakumo K"/>
            <person name="Nishida K"/>
            <person name="Terakita A"/>
            <person name="Kuratani S"/>
            <person name="Sato K"/>
            <person name="Hyodo S Kuraku.S."/>
        </authorList>
    </citation>
    <scope>NUCLEOTIDE SEQUENCE [LARGE SCALE GENOMIC DNA]</scope>
</reference>
<dbReference type="GO" id="GO:0045892">
    <property type="term" value="P:negative regulation of DNA-templated transcription"/>
    <property type="evidence" value="ECO:0007669"/>
    <property type="project" value="TreeGrafter"/>
</dbReference>
<keyword evidence="5" id="KW-1185">Reference proteome</keyword>
<dbReference type="SMART" id="SM00451">
    <property type="entry name" value="ZnF_U1"/>
    <property type="match status" value="2"/>
</dbReference>
<feature type="compositionally biased region" description="Basic and acidic residues" evidence="2">
    <location>
        <begin position="88"/>
        <end position="104"/>
    </location>
</feature>